<dbReference type="PANTHER" id="PTHR48043:SF159">
    <property type="entry name" value="EG:EG0003.4 PROTEIN-RELATED"/>
    <property type="match status" value="1"/>
</dbReference>
<name>A0A226EHF1_FOLCA</name>
<keyword evidence="4" id="KW-1133">Transmembrane helix</keyword>
<dbReference type="Pfam" id="PF00201">
    <property type="entry name" value="UDPGT"/>
    <property type="match status" value="2"/>
</dbReference>
<feature type="transmembrane region" description="Helical" evidence="4">
    <location>
        <begin position="462"/>
        <end position="488"/>
    </location>
</feature>
<dbReference type="EMBL" id="LNIX01000003">
    <property type="protein sequence ID" value="OXA57065.1"/>
    <property type="molecule type" value="Genomic_DNA"/>
</dbReference>
<dbReference type="InterPro" id="IPR050271">
    <property type="entry name" value="UDP-glycosyltransferase"/>
</dbReference>
<protein>
    <submittedName>
        <fullName evidence="6">UDP-glucuronosyltransferase 1-8</fullName>
    </submittedName>
</protein>
<keyword evidence="3 6" id="KW-0808">Transferase</keyword>
<reference evidence="6 7" key="1">
    <citation type="submission" date="2015-12" db="EMBL/GenBank/DDBJ databases">
        <title>The genome of Folsomia candida.</title>
        <authorList>
            <person name="Faddeeva A."/>
            <person name="Derks M.F."/>
            <person name="Anvar Y."/>
            <person name="Smit S."/>
            <person name="Van Straalen N."/>
            <person name="Roelofs D."/>
        </authorList>
    </citation>
    <scope>NUCLEOTIDE SEQUENCE [LARGE SCALE GENOMIC DNA]</scope>
    <source>
        <strain evidence="6 7">VU population</strain>
        <tissue evidence="6">Whole body</tissue>
    </source>
</reference>
<evidence type="ECO:0000313" key="6">
    <source>
        <dbReference type="EMBL" id="OXA57065.1"/>
    </source>
</evidence>
<dbReference type="OrthoDB" id="5835829at2759"/>
<dbReference type="SUPFAM" id="SSF53756">
    <property type="entry name" value="UDP-Glycosyltransferase/glycogen phosphorylase"/>
    <property type="match status" value="1"/>
</dbReference>
<comment type="similarity">
    <text evidence="1">Belongs to the UDP-glycosyltransferase family.</text>
</comment>
<keyword evidence="5" id="KW-0732">Signal</keyword>
<dbReference type="PANTHER" id="PTHR48043">
    <property type="entry name" value="EG:EG0003.4 PROTEIN-RELATED"/>
    <property type="match status" value="1"/>
</dbReference>
<dbReference type="Proteomes" id="UP000198287">
    <property type="component" value="Unassembled WGS sequence"/>
</dbReference>
<keyword evidence="2" id="KW-0328">Glycosyltransferase</keyword>
<dbReference type="Gene3D" id="3.40.50.2000">
    <property type="entry name" value="Glycogen Phosphorylase B"/>
    <property type="match status" value="2"/>
</dbReference>
<sequence>MRLKLLLQIIFLAQSLNYGEGKNIFFYGGVSGISHRISVWPLVEKLADKGHNVTFFSPFPPKVPNHKVHEIIPENFLQKMGLTVDFLGARLEAGAPAISKIWNGYIDFSINSCEVVMQDAKLVEWIKSSSYDLVFVNGFFNDCGLALSHYFKAPHIIFGTVTYLGWWSESYGFADENLPELQYHLPSNMNFFERAFNLLRPLHWHYNRLNKVFPRIEAAVSKGLNLTDLPPLHEIERNVAFIFVNAHHTTDYPRSTPPLIVEVGGIHLTETTRPLSKDLMDFIDAGKKGFIYFSFGTFAKPETLPVIYKDMFFESMRTFKDIQFIVKWNEETHPKIHAFISHGGLLGNQEAVYHGVPLILIPLFGDQDFNADRTSEQGRGIVLEIMTMTQRKLEDAIMEITTNPKYKANAKHTSKLFRDKKSKPLEDAIWWTDYVLRHGGNTAHLKPVGMSRTWYERRQLDVWSFFLFMVMATLLMLTGLVGGLLYMISRMLAMVRTQPEKKVANKKKK</sequence>
<evidence type="ECO:0000256" key="4">
    <source>
        <dbReference type="SAM" id="Phobius"/>
    </source>
</evidence>
<dbReference type="GO" id="GO:0008194">
    <property type="term" value="F:UDP-glycosyltransferase activity"/>
    <property type="evidence" value="ECO:0007669"/>
    <property type="project" value="InterPro"/>
</dbReference>
<feature type="chain" id="PRO_5012398174" evidence="5">
    <location>
        <begin position="22"/>
        <end position="509"/>
    </location>
</feature>
<organism evidence="6 7">
    <name type="scientific">Folsomia candida</name>
    <name type="common">Springtail</name>
    <dbReference type="NCBI Taxonomy" id="158441"/>
    <lineage>
        <taxon>Eukaryota</taxon>
        <taxon>Metazoa</taxon>
        <taxon>Ecdysozoa</taxon>
        <taxon>Arthropoda</taxon>
        <taxon>Hexapoda</taxon>
        <taxon>Collembola</taxon>
        <taxon>Entomobryomorpha</taxon>
        <taxon>Isotomoidea</taxon>
        <taxon>Isotomidae</taxon>
        <taxon>Proisotominae</taxon>
        <taxon>Folsomia</taxon>
    </lineage>
</organism>
<accession>A0A226EHF1</accession>
<evidence type="ECO:0000256" key="2">
    <source>
        <dbReference type="ARBA" id="ARBA00022676"/>
    </source>
</evidence>
<evidence type="ECO:0000256" key="1">
    <source>
        <dbReference type="ARBA" id="ARBA00009995"/>
    </source>
</evidence>
<keyword evidence="4" id="KW-0812">Transmembrane</keyword>
<evidence type="ECO:0000256" key="5">
    <source>
        <dbReference type="SAM" id="SignalP"/>
    </source>
</evidence>
<dbReference type="OMA" id="CHSISSM"/>
<keyword evidence="7" id="KW-1185">Reference proteome</keyword>
<comment type="caution">
    <text evidence="6">The sequence shown here is derived from an EMBL/GenBank/DDBJ whole genome shotgun (WGS) entry which is preliminary data.</text>
</comment>
<dbReference type="InterPro" id="IPR002213">
    <property type="entry name" value="UDP_glucos_trans"/>
</dbReference>
<evidence type="ECO:0000256" key="3">
    <source>
        <dbReference type="ARBA" id="ARBA00022679"/>
    </source>
</evidence>
<gene>
    <name evidence="6" type="ORF">Fcan01_07470</name>
</gene>
<proteinExistence type="inferred from homology"/>
<feature type="signal peptide" evidence="5">
    <location>
        <begin position="1"/>
        <end position="21"/>
    </location>
</feature>
<evidence type="ECO:0000313" key="7">
    <source>
        <dbReference type="Proteomes" id="UP000198287"/>
    </source>
</evidence>
<dbReference type="AlphaFoldDB" id="A0A226EHF1"/>
<dbReference type="CDD" id="cd03784">
    <property type="entry name" value="GT1_Gtf-like"/>
    <property type="match status" value="1"/>
</dbReference>
<keyword evidence="4" id="KW-0472">Membrane</keyword>